<keyword evidence="1" id="KW-1133">Transmembrane helix</keyword>
<gene>
    <name evidence="2" type="ORF">LLUT_LOCUS2349</name>
</gene>
<dbReference type="EMBL" id="CAXHTB010000002">
    <property type="protein sequence ID" value="CAL0301289.1"/>
    <property type="molecule type" value="Genomic_DNA"/>
</dbReference>
<keyword evidence="1" id="KW-0472">Membrane</keyword>
<feature type="transmembrane region" description="Helical" evidence="1">
    <location>
        <begin position="12"/>
        <end position="34"/>
    </location>
</feature>
<proteinExistence type="predicted"/>
<name>A0AAV1VWJ8_LUPLU</name>
<accession>A0AAV1VWJ8</accession>
<protein>
    <submittedName>
        <fullName evidence="2">Uncharacterized protein</fullName>
    </submittedName>
</protein>
<keyword evidence="3" id="KW-1185">Reference proteome</keyword>
<dbReference type="Proteomes" id="UP001497480">
    <property type="component" value="Unassembled WGS sequence"/>
</dbReference>
<comment type="caution">
    <text evidence="2">The sequence shown here is derived from an EMBL/GenBank/DDBJ whole genome shotgun (WGS) entry which is preliminary data.</text>
</comment>
<dbReference type="AlphaFoldDB" id="A0AAV1VWJ8"/>
<keyword evidence="1" id="KW-0812">Transmembrane</keyword>
<evidence type="ECO:0000313" key="2">
    <source>
        <dbReference type="EMBL" id="CAL0301289.1"/>
    </source>
</evidence>
<evidence type="ECO:0000313" key="3">
    <source>
        <dbReference type="Proteomes" id="UP001497480"/>
    </source>
</evidence>
<reference evidence="2 3" key="1">
    <citation type="submission" date="2024-03" db="EMBL/GenBank/DDBJ databases">
        <authorList>
            <person name="Martinez-Hernandez J."/>
        </authorList>
    </citation>
    <scope>NUCLEOTIDE SEQUENCE [LARGE SCALE GENOMIC DNA]</scope>
</reference>
<sequence length="99" mass="11794">MQYIIHMQNHFLFTPLGYCTASLYGLYFSGILLLRRSPKGISCHSTAWKEGLEGQANIQLYQEYVYQRYYYFLDMNTIWCYSLRMWEFHGLNEVVGHSS</sequence>
<evidence type="ECO:0000256" key="1">
    <source>
        <dbReference type="SAM" id="Phobius"/>
    </source>
</evidence>
<organism evidence="2 3">
    <name type="scientific">Lupinus luteus</name>
    <name type="common">European yellow lupine</name>
    <dbReference type="NCBI Taxonomy" id="3873"/>
    <lineage>
        <taxon>Eukaryota</taxon>
        <taxon>Viridiplantae</taxon>
        <taxon>Streptophyta</taxon>
        <taxon>Embryophyta</taxon>
        <taxon>Tracheophyta</taxon>
        <taxon>Spermatophyta</taxon>
        <taxon>Magnoliopsida</taxon>
        <taxon>eudicotyledons</taxon>
        <taxon>Gunneridae</taxon>
        <taxon>Pentapetalae</taxon>
        <taxon>rosids</taxon>
        <taxon>fabids</taxon>
        <taxon>Fabales</taxon>
        <taxon>Fabaceae</taxon>
        <taxon>Papilionoideae</taxon>
        <taxon>50 kb inversion clade</taxon>
        <taxon>genistoids sensu lato</taxon>
        <taxon>core genistoids</taxon>
        <taxon>Genisteae</taxon>
        <taxon>Lupinus</taxon>
    </lineage>
</organism>